<reference evidence="3" key="1">
    <citation type="journal article" date="2019" name="Int. J. Syst. Evol. Microbiol.">
        <title>The Global Catalogue of Microorganisms (GCM) 10K type strain sequencing project: providing services to taxonomists for standard genome sequencing and annotation.</title>
        <authorList>
            <consortium name="The Broad Institute Genomics Platform"/>
            <consortium name="The Broad Institute Genome Sequencing Center for Infectious Disease"/>
            <person name="Wu L."/>
            <person name="Ma J."/>
        </authorList>
    </citation>
    <scope>NUCLEOTIDE SEQUENCE [LARGE SCALE GENOMIC DNA]</scope>
    <source>
        <strain evidence="3">JCM 17695</strain>
    </source>
</reference>
<keyword evidence="3" id="KW-1185">Reference proteome</keyword>
<sequence>MIPIERGKVMGAMTPERSLAVCCPRVAAMWHAAKNKGWTPLTISSASDLEVWWICAAGHEWSEQVRSRTAPRRWKGDDVAACGLCTGFHVLVACACGKQRLAKAAEAGVSYECVQCWSAKERERARWARRRARARTDFNPTLAECDELARSIAPTHLPPVLTTEWCRAVVPRLYEALLNERGYGKYNTLGAVEDTLRRLKEEGDLLPAIEQLRARTRLVSQSSSCAEGSGPKASCTCSALPTSSRRTISRLSRCTDGCAASWARCSSRPRATALRT</sequence>
<dbReference type="EMBL" id="JBHTEY010000004">
    <property type="protein sequence ID" value="MFC7614274.1"/>
    <property type="molecule type" value="Genomic_DNA"/>
</dbReference>
<dbReference type="Pfam" id="PF14311">
    <property type="entry name" value="DUF4379"/>
    <property type="match status" value="1"/>
</dbReference>
<dbReference type="InterPro" id="IPR025487">
    <property type="entry name" value="DUF4379"/>
</dbReference>
<comment type="caution">
    <text evidence="2">The sequence shown here is derived from an EMBL/GenBank/DDBJ whole genome shotgun (WGS) entry which is preliminary data.</text>
</comment>
<proteinExistence type="predicted"/>
<evidence type="ECO:0000313" key="3">
    <source>
        <dbReference type="Proteomes" id="UP001596512"/>
    </source>
</evidence>
<evidence type="ECO:0000259" key="1">
    <source>
        <dbReference type="Pfam" id="PF14311"/>
    </source>
</evidence>
<feature type="domain" description="Treble clef zinc finger" evidence="1">
    <location>
        <begin position="27"/>
        <end position="73"/>
    </location>
</feature>
<protein>
    <submittedName>
        <fullName evidence="2">Zinc-ribbon domain-containing protein</fullName>
    </submittedName>
</protein>
<gene>
    <name evidence="2" type="ORF">ACFQV2_12800</name>
</gene>
<accession>A0ABW2TKT0</accession>
<dbReference type="Proteomes" id="UP001596512">
    <property type="component" value="Unassembled WGS sequence"/>
</dbReference>
<name>A0ABW2TKT0_9PSEU</name>
<organism evidence="2 3">
    <name type="scientific">Actinokineospora soli</name>
    <dbReference type="NCBI Taxonomy" id="1048753"/>
    <lineage>
        <taxon>Bacteria</taxon>
        <taxon>Bacillati</taxon>
        <taxon>Actinomycetota</taxon>
        <taxon>Actinomycetes</taxon>
        <taxon>Pseudonocardiales</taxon>
        <taxon>Pseudonocardiaceae</taxon>
        <taxon>Actinokineospora</taxon>
    </lineage>
</organism>
<evidence type="ECO:0000313" key="2">
    <source>
        <dbReference type="EMBL" id="MFC7614274.1"/>
    </source>
</evidence>